<dbReference type="PRINTS" id="PR00038">
    <property type="entry name" value="HTHLUXR"/>
</dbReference>
<evidence type="ECO:0000259" key="4">
    <source>
        <dbReference type="PROSITE" id="PS50043"/>
    </source>
</evidence>
<evidence type="ECO:0000259" key="5">
    <source>
        <dbReference type="PROSITE" id="PS50110"/>
    </source>
</evidence>
<keyword evidence="2" id="KW-0238">DNA-binding</keyword>
<dbReference type="AlphaFoldDB" id="A0A940S0J3"/>
<dbReference type="InterPro" id="IPR016032">
    <property type="entry name" value="Sig_transdc_resp-reg_C-effctor"/>
</dbReference>
<dbReference type="Proteomes" id="UP000675940">
    <property type="component" value="Unassembled WGS sequence"/>
</dbReference>
<dbReference type="InterPro" id="IPR058245">
    <property type="entry name" value="NreC/VraR/RcsB-like_REC"/>
</dbReference>
<dbReference type="GO" id="GO:0006355">
    <property type="term" value="P:regulation of DNA-templated transcription"/>
    <property type="evidence" value="ECO:0007669"/>
    <property type="project" value="InterPro"/>
</dbReference>
<feature type="domain" description="HTH luxR-type" evidence="4">
    <location>
        <begin position="156"/>
        <end position="221"/>
    </location>
</feature>
<dbReference type="PROSITE" id="PS50110">
    <property type="entry name" value="RESPONSE_REGULATORY"/>
    <property type="match status" value="1"/>
</dbReference>
<gene>
    <name evidence="6" type="ORF">J5474_06225</name>
</gene>
<dbReference type="RefSeq" id="WP_209359926.1">
    <property type="nucleotide sequence ID" value="NZ_JAGISH010000002.1"/>
</dbReference>
<dbReference type="Gene3D" id="3.40.50.2300">
    <property type="match status" value="1"/>
</dbReference>
<dbReference type="InterPro" id="IPR051015">
    <property type="entry name" value="EvgA-like"/>
</dbReference>
<protein>
    <submittedName>
        <fullName evidence="6">Response regulator transcription factor</fullName>
    </submittedName>
</protein>
<feature type="modified residue" description="4-aspartylphosphate" evidence="3">
    <location>
        <position position="67"/>
    </location>
</feature>
<keyword evidence="1 3" id="KW-0597">Phosphoprotein</keyword>
<evidence type="ECO:0000256" key="1">
    <source>
        <dbReference type="ARBA" id="ARBA00022553"/>
    </source>
</evidence>
<dbReference type="InterPro" id="IPR000792">
    <property type="entry name" value="Tscrpt_reg_LuxR_C"/>
</dbReference>
<sequence length="238" mass="25348">MTNTAPKDSSKTPARALVIDDHPLFCDALTLTLQSIADFQDIRAAGTLGEALTELAQDGGFGLIVLDLNLPDVNGLDGLLRLRNAAPKTAILVASSMADNTMIAHALKSGADGFVPKHSQRAVFRRAVEAVTTGRTFVPDGYIDPTGGQPLDAGGALARLATLTNQQARILQLICEGKLNKQIAYHLSIAETTVKAHVTAIMRKLGVHSRTQAVLVAQEARFDSPAEDRFSRNLPSDT</sequence>
<dbReference type="Gene3D" id="1.10.10.10">
    <property type="entry name" value="Winged helix-like DNA-binding domain superfamily/Winged helix DNA-binding domain"/>
    <property type="match status" value="1"/>
</dbReference>
<proteinExistence type="predicted"/>
<dbReference type="PROSITE" id="PS00622">
    <property type="entry name" value="HTH_LUXR_1"/>
    <property type="match status" value="1"/>
</dbReference>
<keyword evidence="7" id="KW-1185">Reference proteome</keyword>
<dbReference type="SUPFAM" id="SSF52172">
    <property type="entry name" value="CheY-like"/>
    <property type="match status" value="1"/>
</dbReference>
<dbReference type="InterPro" id="IPR011006">
    <property type="entry name" value="CheY-like_superfamily"/>
</dbReference>
<dbReference type="SMART" id="SM00448">
    <property type="entry name" value="REC"/>
    <property type="match status" value="1"/>
</dbReference>
<accession>A0A940S0J3</accession>
<dbReference type="CDD" id="cd17535">
    <property type="entry name" value="REC_NarL-like"/>
    <property type="match status" value="1"/>
</dbReference>
<evidence type="ECO:0000256" key="2">
    <source>
        <dbReference type="ARBA" id="ARBA00023125"/>
    </source>
</evidence>
<dbReference type="PANTHER" id="PTHR45566">
    <property type="entry name" value="HTH-TYPE TRANSCRIPTIONAL REGULATOR YHJB-RELATED"/>
    <property type="match status" value="1"/>
</dbReference>
<evidence type="ECO:0000313" key="7">
    <source>
        <dbReference type="Proteomes" id="UP000675940"/>
    </source>
</evidence>
<dbReference type="GO" id="GO:0003677">
    <property type="term" value="F:DNA binding"/>
    <property type="evidence" value="ECO:0007669"/>
    <property type="project" value="UniProtKB-KW"/>
</dbReference>
<dbReference type="GO" id="GO:0000160">
    <property type="term" value="P:phosphorelay signal transduction system"/>
    <property type="evidence" value="ECO:0007669"/>
    <property type="project" value="InterPro"/>
</dbReference>
<comment type="caution">
    <text evidence="6">The sequence shown here is derived from an EMBL/GenBank/DDBJ whole genome shotgun (WGS) entry which is preliminary data.</text>
</comment>
<dbReference type="InterPro" id="IPR001789">
    <property type="entry name" value="Sig_transdc_resp-reg_receiver"/>
</dbReference>
<dbReference type="SUPFAM" id="SSF46894">
    <property type="entry name" value="C-terminal effector domain of the bipartite response regulators"/>
    <property type="match status" value="1"/>
</dbReference>
<dbReference type="PROSITE" id="PS50043">
    <property type="entry name" value="HTH_LUXR_2"/>
    <property type="match status" value="1"/>
</dbReference>
<evidence type="ECO:0000313" key="6">
    <source>
        <dbReference type="EMBL" id="MBP0482087.1"/>
    </source>
</evidence>
<dbReference type="InterPro" id="IPR036388">
    <property type="entry name" value="WH-like_DNA-bd_sf"/>
</dbReference>
<dbReference type="CDD" id="cd06170">
    <property type="entry name" value="LuxR_C_like"/>
    <property type="match status" value="1"/>
</dbReference>
<dbReference type="Pfam" id="PF00196">
    <property type="entry name" value="GerE"/>
    <property type="match status" value="1"/>
</dbReference>
<organism evidence="6 7">
    <name type="scientific">Sagittula salina</name>
    <dbReference type="NCBI Taxonomy" id="2820268"/>
    <lineage>
        <taxon>Bacteria</taxon>
        <taxon>Pseudomonadati</taxon>
        <taxon>Pseudomonadota</taxon>
        <taxon>Alphaproteobacteria</taxon>
        <taxon>Rhodobacterales</taxon>
        <taxon>Roseobacteraceae</taxon>
        <taxon>Sagittula</taxon>
    </lineage>
</organism>
<feature type="domain" description="Response regulatory" evidence="5">
    <location>
        <begin position="15"/>
        <end position="132"/>
    </location>
</feature>
<evidence type="ECO:0000256" key="3">
    <source>
        <dbReference type="PROSITE-ProRule" id="PRU00169"/>
    </source>
</evidence>
<dbReference type="EMBL" id="JAGISH010000002">
    <property type="protein sequence ID" value="MBP0482087.1"/>
    <property type="molecule type" value="Genomic_DNA"/>
</dbReference>
<name>A0A940S0J3_9RHOB</name>
<dbReference type="SMART" id="SM00421">
    <property type="entry name" value="HTH_LUXR"/>
    <property type="match status" value="1"/>
</dbReference>
<dbReference type="Pfam" id="PF00072">
    <property type="entry name" value="Response_reg"/>
    <property type="match status" value="1"/>
</dbReference>
<reference evidence="6" key="1">
    <citation type="submission" date="2021-03" db="EMBL/GenBank/DDBJ databases">
        <title>Sagittula salina sp. nov. strain M10.9X isolated from the marine waste.</title>
        <authorList>
            <person name="Satari L."/>
            <person name="Molina-Menor E."/>
            <person name="Vidal-Verdu A."/>
            <person name="Pascual J."/>
            <person name="Pereto J."/>
            <person name="Porcar M."/>
        </authorList>
    </citation>
    <scope>NUCLEOTIDE SEQUENCE</scope>
    <source>
        <strain evidence="6">M10.9X</strain>
    </source>
</reference>
<dbReference type="PANTHER" id="PTHR45566:SF1">
    <property type="entry name" value="HTH-TYPE TRANSCRIPTIONAL REGULATOR YHJB-RELATED"/>
    <property type="match status" value="1"/>
</dbReference>